<evidence type="ECO:0000256" key="3">
    <source>
        <dbReference type="ARBA" id="ARBA00022475"/>
    </source>
</evidence>
<dbReference type="Pfam" id="PF04347">
    <property type="entry name" value="FliO"/>
    <property type="match status" value="1"/>
</dbReference>
<comment type="caution">
    <text evidence="11">The sequence shown here is derived from an EMBL/GenBank/DDBJ whole genome shotgun (WGS) entry which is preliminary data.</text>
</comment>
<gene>
    <name evidence="11" type="ORF">GCM10011614_14250</name>
</gene>
<keyword evidence="7" id="KW-0975">Bacterial flagellum</keyword>
<reference evidence="11" key="1">
    <citation type="journal article" date="2014" name="Int. J. Syst. Evol. Microbiol.">
        <title>Complete genome sequence of Corynebacterium casei LMG S-19264T (=DSM 44701T), isolated from a smear-ripened cheese.</title>
        <authorList>
            <consortium name="US DOE Joint Genome Institute (JGI-PGF)"/>
            <person name="Walter F."/>
            <person name="Albersmeier A."/>
            <person name="Kalinowski J."/>
            <person name="Ruckert C."/>
        </authorList>
    </citation>
    <scope>NUCLEOTIDE SEQUENCE</scope>
    <source>
        <strain evidence="11">KCTC 32255</strain>
    </source>
</reference>
<evidence type="ECO:0000256" key="5">
    <source>
        <dbReference type="ARBA" id="ARBA00022989"/>
    </source>
</evidence>
<comment type="similarity">
    <text evidence="8">Belongs to the FliO/MopB family.</text>
</comment>
<evidence type="ECO:0000313" key="11">
    <source>
        <dbReference type="EMBL" id="GGZ00357.1"/>
    </source>
</evidence>
<keyword evidence="12" id="KW-1185">Reference proteome</keyword>
<evidence type="ECO:0000256" key="8">
    <source>
        <dbReference type="ARBA" id="ARBA00037937"/>
    </source>
</evidence>
<evidence type="ECO:0000256" key="6">
    <source>
        <dbReference type="ARBA" id="ARBA00023136"/>
    </source>
</evidence>
<evidence type="ECO:0000256" key="10">
    <source>
        <dbReference type="SAM" id="Phobius"/>
    </source>
</evidence>
<evidence type="ECO:0000256" key="9">
    <source>
        <dbReference type="SAM" id="MobiDB-lite"/>
    </source>
</evidence>
<dbReference type="RefSeq" id="WP_189620438.1">
    <property type="nucleotide sequence ID" value="NZ_BMZA01000003.1"/>
</dbReference>
<keyword evidence="6 10" id="KW-0472">Membrane</keyword>
<dbReference type="EMBL" id="BMZA01000003">
    <property type="protein sequence ID" value="GGZ00357.1"/>
    <property type="molecule type" value="Genomic_DNA"/>
</dbReference>
<organism evidence="11 12">
    <name type="scientific">Novosphingobium colocasiae</name>
    <dbReference type="NCBI Taxonomy" id="1256513"/>
    <lineage>
        <taxon>Bacteria</taxon>
        <taxon>Pseudomonadati</taxon>
        <taxon>Pseudomonadota</taxon>
        <taxon>Alphaproteobacteria</taxon>
        <taxon>Sphingomonadales</taxon>
        <taxon>Sphingomonadaceae</taxon>
        <taxon>Novosphingobium</taxon>
    </lineage>
</organism>
<comment type="subcellular location">
    <subcellularLocation>
        <location evidence="1">Bacterial flagellum basal body</location>
    </subcellularLocation>
    <subcellularLocation>
        <location evidence="2">Cell membrane</location>
    </subcellularLocation>
</comment>
<keyword evidence="5 10" id="KW-1133">Transmembrane helix</keyword>
<proteinExistence type="inferred from homology"/>
<feature type="transmembrane region" description="Helical" evidence="10">
    <location>
        <begin position="6"/>
        <end position="27"/>
    </location>
</feature>
<evidence type="ECO:0000256" key="7">
    <source>
        <dbReference type="ARBA" id="ARBA00023143"/>
    </source>
</evidence>
<dbReference type="GO" id="GO:0005886">
    <property type="term" value="C:plasma membrane"/>
    <property type="evidence" value="ECO:0007669"/>
    <property type="project" value="UniProtKB-SubCell"/>
</dbReference>
<sequence>MDALSLLRMLGALLLVLGGMVCALWAVKRYDLTIPRKWLEGLGQKSPEKRLEVVERLAIDQRRSIILLRRDDTEFSILVGPDGVTVLDGGAPAPARPAQAAEPRPAPRKTAPAFAERLAMLPEVTYAQEARKADLH</sequence>
<evidence type="ECO:0000256" key="4">
    <source>
        <dbReference type="ARBA" id="ARBA00022692"/>
    </source>
</evidence>
<accession>A0A918PD86</accession>
<evidence type="ECO:0008006" key="13">
    <source>
        <dbReference type="Google" id="ProtNLM"/>
    </source>
</evidence>
<dbReference type="Proteomes" id="UP000648075">
    <property type="component" value="Unassembled WGS sequence"/>
</dbReference>
<name>A0A918PD86_9SPHN</name>
<keyword evidence="4 10" id="KW-0812">Transmembrane</keyword>
<dbReference type="InterPro" id="IPR052205">
    <property type="entry name" value="FliO/MopB"/>
</dbReference>
<feature type="compositionally biased region" description="Low complexity" evidence="9">
    <location>
        <begin position="91"/>
        <end position="103"/>
    </location>
</feature>
<dbReference type="AlphaFoldDB" id="A0A918PD86"/>
<dbReference type="PANTHER" id="PTHR38766:SF1">
    <property type="entry name" value="FLAGELLAR PROTEIN FLIO"/>
    <property type="match status" value="1"/>
</dbReference>
<dbReference type="InterPro" id="IPR022781">
    <property type="entry name" value="Flagellar_biosynth_FliO"/>
</dbReference>
<dbReference type="GO" id="GO:0009425">
    <property type="term" value="C:bacterial-type flagellum basal body"/>
    <property type="evidence" value="ECO:0007669"/>
    <property type="project" value="UniProtKB-SubCell"/>
</dbReference>
<evidence type="ECO:0000256" key="2">
    <source>
        <dbReference type="ARBA" id="ARBA00004236"/>
    </source>
</evidence>
<reference evidence="11" key="2">
    <citation type="submission" date="2020-09" db="EMBL/GenBank/DDBJ databases">
        <authorList>
            <person name="Sun Q."/>
            <person name="Kim S."/>
        </authorList>
    </citation>
    <scope>NUCLEOTIDE SEQUENCE</scope>
    <source>
        <strain evidence="11">KCTC 32255</strain>
    </source>
</reference>
<evidence type="ECO:0000256" key="1">
    <source>
        <dbReference type="ARBA" id="ARBA00004117"/>
    </source>
</evidence>
<dbReference type="GO" id="GO:0044781">
    <property type="term" value="P:bacterial-type flagellum organization"/>
    <property type="evidence" value="ECO:0007669"/>
    <property type="project" value="InterPro"/>
</dbReference>
<feature type="region of interest" description="Disordered" evidence="9">
    <location>
        <begin position="88"/>
        <end position="109"/>
    </location>
</feature>
<evidence type="ECO:0000313" key="12">
    <source>
        <dbReference type="Proteomes" id="UP000648075"/>
    </source>
</evidence>
<dbReference type="PANTHER" id="PTHR38766">
    <property type="entry name" value="FLAGELLAR PROTEIN FLIO"/>
    <property type="match status" value="1"/>
</dbReference>
<protein>
    <recommendedName>
        <fullName evidence="13">Flagellar biogenesis protein</fullName>
    </recommendedName>
</protein>
<keyword evidence="3" id="KW-1003">Cell membrane</keyword>